<dbReference type="Proteomes" id="UP000806528">
    <property type="component" value="Unassembled WGS sequence"/>
</dbReference>
<evidence type="ECO:0000313" key="2">
    <source>
        <dbReference type="EMBL" id="MBE2998711.1"/>
    </source>
</evidence>
<gene>
    <name evidence="2" type="ORF">IDM40_08350</name>
</gene>
<evidence type="ECO:0000256" key="1">
    <source>
        <dbReference type="SAM" id="MobiDB-lite"/>
    </source>
</evidence>
<feature type="region of interest" description="Disordered" evidence="1">
    <location>
        <begin position="32"/>
        <end position="56"/>
    </location>
</feature>
<keyword evidence="3" id="KW-1185">Reference proteome</keyword>
<dbReference type="EMBL" id="JADBGI010000006">
    <property type="protein sequence ID" value="MBE2998711.1"/>
    <property type="molecule type" value="Genomic_DNA"/>
</dbReference>
<organism evidence="2 3">
    <name type="scientific">Nocardiopsis coralli</name>
    <dbReference type="NCBI Taxonomy" id="2772213"/>
    <lineage>
        <taxon>Bacteria</taxon>
        <taxon>Bacillati</taxon>
        <taxon>Actinomycetota</taxon>
        <taxon>Actinomycetes</taxon>
        <taxon>Streptosporangiales</taxon>
        <taxon>Nocardiopsidaceae</taxon>
        <taxon>Nocardiopsis</taxon>
    </lineage>
</organism>
<proteinExistence type="predicted"/>
<name>A0ABR9P4F1_9ACTN</name>
<comment type="caution">
    <text evidence="2">The sequence shown here is derived from an EMBL/GenBank/DDBJ whole genome shotgun (WGS) entry which is preliminary data.</text>
</comment>
<accession>A0ABR9P4F1</accession>
<evidence type="ECO:0000313" key="3">
    <source>
        <dbReference type="Proteomes" id="UP000806528"/>
    </source>
</evidence>
<sequence length="125" mass="13471">MHDELTFDDLDLFDDLGPVAVAHDYAPAYWDPEDGLVHGTDPNEPREAPPQWDEGWDDPASAAAILSATVVDDARLFGLADAPADSPSIDEFLEAVAPVEAEEELLTLIENMLGATPEELQEVAA</sequence>
<dbReference type="RefSeq" id="WP_193121355.1">
    <property type="nucleotide sequence ID" value="NZ_JADBGI010000006.1"/>
</dbReference>
<protein>
    <submittedName>
        <fullName evidence="2">Uncharacterized protein</fullName>
    </submittedName>
</protein>
<reference evidence="2 3" key="1">
    <citation type="submission" date="2020-09" db="EMBL/GenBank/DDBJ databases">
        <title>Diversity and distribution of actinomycetes associated with coral in the coast of Hainan.</title>
        <authorList>
            <person name="Li F."/>
        </authorList>
    </citation>
    <scope>NUCLEOTIDE SEQUENCE [LARGE SCALE GENOMIC DNA]</scope>
    <source>
        <strain evidence="2 3">HNM0947</strain>
    </source>
</reference>